<protein>
    <submittedName>
        <fullName evidence="9">Transmembrane protein 134</fullName>
    </submittedName>
</protein>
<dbReference type="WBParaSite" id="ACOC_0000503501-mRNA-1">
    <property type="protein sequence ID" value="ACOC_0000503501-mRNA-1"/>
    <property type="gene ID" value="ACOC_0000503501"/>
</dbReference>
<keyword evidence="8" id="KW-1185">Reference proteome</keyword>
<evidence type="ECO:0000256" key="6">
    <source>
        <dbReference type="SAM" id="Phobius"/>
    </source>
</evidence>
<feature type="transmembrane region" description="Helical" evidence="6">
    <location>
        <begin position="132"/>
        <end position="155"/>
    </location>
</feature>
<dbReference type="Proteomes" id="UP000267027">
    <property type="component" value="Unassembled WGS sequence"/>
</dbReference>
<dbReference type="EMBL" id="UYYA01003844">
    <property type="protein sequence ID" value="VDM56621.1"/>
    <property type="molecule type" value="Genomic_DNA"/>
</dbReference>
<dbReference type="STRING" id="334426.A0A158PGB0"/>
<dbReference type="OrthoDB" id="5597044at2759"/>
<reference evidence="9" key="1">
    <citation type="submission" date="2016-04" db="UniProtKB">
        <authorList>
            <consortium name="WormBaseParasite"/>
        </authorList>
    </citation>
    <scope>IDENTIFICATION</scope>
</reference>
<reference evidence="7 8" key="2">
    <citation type="submission" date="2018-11" db="EMBL/GenBank/DDBJ databases">
        <authorList>
            <consortium name="Pathogen Informatics"/>
        </authorList>
    </citation>
    <scope>NUCLEOTIDE SEQUENCE [LARGE SCALE GENOMIC DNA]</scope>
    <source>
        <strain evidence="7 8">Costa Rica</strain>
    </source>
</reference>
<dbReference type="PANTHER" id="PTHR13558:SF1">
    <property type="entry name" value="TRANSMEMBRANE PROTEIN 134"/>
    <property type="match status" value="1"/>
</dbReference>
<dbReference type="Pfam" id="PF05915">
    <property type="entry name" value="TMEM_230_134"/>
    <property type="match status" value="1"/>
</dbReference>
<dbReference type="GO" id="GO:0016020">
    <property type="term" value="C:membrane"/>
    <property type="evidence" value="ECO:0007669"/>
    <property type="project" value="UniProtKB-SubCell"/>
</dbReference>
<evidence type="ECO:0000313" key="7">
    <source>
        <dbReference type="EMBL" id="VDM56621.1"/>
    </source>
</evidence>
<dbReference type="PANTHER" id="PTHR13558">
    <property type="entry name" value="TRANSMEMBRANE PROTEIN 134"/>
    <property type="match status" value="1"/>
</dbReference>
<gene>
    <name evidence="7" type="ORF">ACOC_LOCUS5036</name>
</gene>
<comment type="subcellular location">
    <subcellularLocation>
        <location evidence="1">Membrane</location>
        <topology evidence="1">Multi-pass membrane protein</topology>
    </subcellularLocation>
</comment>
<evidence type="ECO:0000313" key="9">
    <source>
        <dbReference type="WBParaSite" id="ACOC_0000503501-mRNA-1"/>
    </source>
</evidence>
<proteinExistence type="inferred from homology"/>
<evidence type="ECO:0000256" key="1">
    <source>
        <dbReference type="ARBA" id="ARBA00004141"/>
    </source>
</evidence>
<name>A0A158PGB0_ANGCS</name>
<keyword evidence="5 6" id="KW-0472">Membrane</keyword>
<dbReference type="InterPro" id="IPR039714">
    <property type="entry name" value="TMEM134"/>
</dbReference>
<accession>A0A158PGB0</accession>
<evidence type="ECO:0000256" key="2">
    <source>
        <dbReference type="ARBA" id="ARBA00007743"/>
    </source>
</evidence>
<keyword evidence="3 6" id="KW-0812">Transmembrane</keyword>
<evidence type="ECO:0000256" key="3">
    <source>
        <dbReference type="ARBA" id="ARBA00022692"/>
    </source>
</evidence>
<dbReference type="OMA" id="GFYHVYY"/>
<evidence type="ECO:0000313" key="8">
    <source>
        <dbReference type="Proteomes" id="UP000267027"/>
    </source>
</evidence>
<organism evidence="9">
    <name type="scientific">Angiostrongylus costaricensis</name>
    <name type="common">Nematode worm</name>
    <dbReference type="NCBI Taxonomy" id="334426"/>
    <lineage>
        <taxon>Eukaryota</taxon>
        <taxon>Metazoa</taxon>
        <taxon>Ecdysozoa</taxon>
        <taxon>Nematoda</taxon>
        <taxon>Chromadorea</taxon>
        <taxon>Rhabditida</taxon>
        <taxon>Rhabditina</taxon>
        <taxon>Rhabditomorpha</taxon>
        <taxon>Strongyloidea</taxon>
        <taxon>Metastrongylidae</taxon>
        <taxon>Angiostrongylus</taxon>
    </lineage>
</organism>
<feature type="transmembrane region" description="Helical" evidence="6">
    <location>
        <begin position="161"/>
        <end position="182"/>
    </location>
</feature>
<evidence type="ECO:0000256" key="5">
    <source>
        <dbReference type="ARBA" id="ARBA00023136"/>
    </source>
</evidence>
<sequence>MDYQHFQSDERCGVSAEGAERVTMYIRVECRTDCAVLLIVVVMYVDLAYKQYDNPNRFRMPALPGHHRNVSQGQHLIVEPNESGDEDDAERGRTVVFPGGSPTHITAAQSRPQNNKPKGLCHDPHIRSNVKVILGSIVLTVVGTILLVVGIVVMFRPDEGPQGWVFLFAGFLCFVPGSYHVYYIMCTICGRPGYSFDKLPTFNR</sequence>
<keyword evidence="4 6" id="KW-1133">Transmembrane helix</keyword>
<dbReference type="AlphaFoldDB" id="A0A158PGB0"/>
<evidence type="ECO:0000256" key="4">
    <source>
        <dbReference type="ARBA" id="ARBA00022989"/>
    </source>
</evidence>
<dbReference type="InterPro" id="IPR008590">
    <property type="entry name" value="TMEM_230/134"/>
</dbReference>
<comment type="similarity">
    <text evidence="2">Belongs to the TMEM134/TMEM230 family.</text>
</comment>